<feature type="coiled-coil region" evidence="1">
    <location>
        <begin position="36"/>
        <end position="114"/>
    </location>
</feature>
<dbReference type="RefSeq" id="WP_013182480.1">
    <property type="nucleotide sequence ID" value="NC_014225.1"/>
</dbReference>
<evidence type="ECO:0000313" key="3">
    <source>
        <dbReference type="Proteomes" id="UP000001505"/>
    </source>
</evidence>
<organism evidence="2 3">
    <name type="scientific">Waddlia chondrophila (strain ATCC VR-1470 / WSU 86-1044)</name>
    <dbReference type="NCBI Taxonomy" id="716544"/>
    <lineage>
        <taxon>Bacteria</taxon>
        <taxon>Pseudomonadati</taxon>
        <taxon>Chlamydiota</taxon>
        <taxon>Chlamydiia</taxon>
        <taxon>Parachlamydiales</taxon>
        <taxon>Waddliaceae</taxon>
        <taxon>Waddlia</taxon>
    </lineage>
</organism>
<dbReference type="STRING" id="716544.wcw_1422"/>
<name>D6YRS7_WADCW</name>
<reference evidence="2 3" key="1">
    <citation type="journal article" date="2010" name="PLoS ONE">
        <title>The Waddlia genome: a window into chlamydial biology.</title>
        <authorList>
            <person name="Bertelli C."/>
            <person name="Collyn F."/>
            <person name="Croxatto A."/>
            <person name="Ruckert C."/>
            <person name="Polkinghorne A."/>
            <person name="Kebbi-Beghdadi C."/>
            <person name="Goesmann A."/>
            <person name="Vaughan L."/>
            <person name="Greub G."/>
        </authorList>
    </citation>
    <scope>NUCLEOTIDE SEQUENCE [LARGE SCALE GENOMIC DNA]</scope>
    <source>
        <strain evidence="3">ATCC VR-1470 / WSU 86-1044</strain>
    </source>
</reference>
<sequence length="156" mass="18104">MFRTTEIDKKIRQLIDKQKKEEFMLLANEKTRILEMVAAYKERRDLENQLKRAEQKAGEAEAKVIGWNQLFQGLHHFTKVFARYAKADETSKQVAELTEKMKSGKEEISALRQRQEVIHGKIERLKTYYKAQASISSAQAMAGLLERIGEFQTAQI</sequence>
<gene>
    <name evidence="2" type="ordered locus">wcw_1422</name>
</gene>
<keyword evidence="3" id="KW-1185">Reference proteome</keyword>
<protein>
    <submittedName>
        <fullName evidence="2">Uncharacterized protein</fullName>
    </submittedName>
</protein>
<accession>D6YRS7</accession>
<dbReference type="AlphaFoldDB" id="D6YRS7"/>
<keyword evidence="1" id="KW-0175">Coiled coil</keyword>
<proteinExistence type="predicted"/>
<dbReference type="KEGG" id="wch:wcw_1422"/>
<dbReference type="HOGENOM" id="CLU_1685854_0_0_0"/>
<dbReference type="EMBL" id="CP001928">
    <property type="protein sequence ID" value="ADI38772.1"/>
    <property type="molecule type" value="Genomic_DNA"/>
</dbReference>
<dbReference type="Proteomes" id="UP000001505">
    <property type="component" value="Chromosome"/>
</dbReference>
<evidence type="ECO:0000256" key="1">
    <source>
        <dbReference type="SAM" id="Coils"/>
    </source>
</evidence>
<evidence type="ECO:0000313" key="2">
    <source>
        <dbReference type="EMBL" id="ADI38772.1"/>
    </source>
</evidence>